<keyword evidence="1" id="KW-0808">Transferase</keyword>
<dbReference type="InterPro" id="IPR014867">
    <property type="entry name" value="Spore_coat_CotH_CotH2/3/7"/>
</dbReference>
<sequence>WMLAFDNALANLDSYLGAFCHNYYLFKDPSGIWRPIIWDLNLSLGGFRLVDQKTVLTNDQLYTLSPFLH</sequence>
<gene>
    <name evidence="1" type="ORF">MO867_23370</name>
</gene>
<evidence type="ECO:0000313" key="2">
    <source>
        <dbReference type="Proteomes" id="UP001139028"/>
    </source>
</evidence>
<accession>A0A9X2ERT9</accession>
<dbReference type="GO" id="GO:0016301">
    <property type="term" value="F:kinase activity"/>
    <property type="evidence" value="ECO:0007669"/>
    <property type="project" value="UniProtKB-KW"/>
</dbReference>
<dbReference type="EMBL" id="JALBWM010000591">
    <property type="protein sequence ID" value="MCO1337264.1"/>
    <property type="molecule type" value="Genomic_DNA"/>
</dbReference>
<dbReference type="Pfam" id="PF08757">
    <property type="entry name" value="CotH"/>
    <property type="match status" value="1"/>
</dbReference>
<comment type="caution">
    <text evidence="1">The sequence shown here is derived from an EMBL/GenBank/DDBJ whole genome shotgun (WGS) entry which is preliminary data.</text>
</comment>
<keyword evidence="2" id="KW-1185">Reference proteome</keyword>
<name>A0A9X2ERT9_9GAMM</name>
<organism evidence="1 2">
    <name type="scientific">Microbulbifer okhotskensis</name>
    <dbReference type="NCBI Taxonomy" id="2926617"/>
    <lineage>
        <taxon>Bacteria</taxon>
        <taxon>Pseudomonadati</taxon>
        <taxon>Pseudomonadota</taxon>
        <taxon>Gammaproteobacteria</taxon>
        <taxon>Cellvibrionales</taxon>
        <taxon>Microbulbiferaceae</taxon>
        <taxon>Microbulbifer</taxon>
    </lineage>
</organism>
<dbReference type="Proteomes" id="UP001139028">
    <property type="component" value="Unassembled WGS sequence"/>
</dbReference>
<protein>
    <submittedName>
        <fullName evidence="1">CotH kinase family protein</fullName>
    </submittedName>
</protein>
<feature type="non-terminal residue" evidence="1">
    <location>
        <position position="1"/>
    </location>
</feature>
<dbReference type="AlphaFoldDB" id="A0A9X2ERT9"/>
<proteinExistence type="predicted"/>
<evidence type="ECO:0000313" key="1">
    <source>
        <dbReference type="EMBL" id="MCO1337264.1"/>
    </source>
</evidence>
<keyword evidence="1" id="KW-0418">Kinase</keyword>
<reference evidence="1" key="1">
    <citation type="journal article" date="2022" name="Arch. Microbiol.">
        <title>Microbulbifer okhotskensis sp. nov., isolated from a deep bottom sediment of the Okhotsk Sea.</title>
        <authorList>
            <person name="Romanenko L."/>
            <person name="Kurilenko V."/>
            <person name="Otstavnykh N."/>
            <person name="Velansky P."/>
            <person name="Isaeva M."/>
            <person name="Mikhailov V."/>
        </authorList>
    </citation>
    <scope>NUCLEOTIDE SEQUENCE</scope>
    <source>
        <strain evidence="1">OS29</strain>
    </source>
</reference>
<dbReference type="RefSeq" id="WP_252473560.1">
    <property type="nucleotide sequence ID" value="NZ_JALBWM010000591.1"/>
</dbReference>
<feature type="non-terminal residue" evidence="1">
    <location>
        <position position="69"/>
    </location>
</feature>